<gene>
    <name evidence="1" type="ORF">DEBURN_LOCUS7361</name>
</gene>
<name>A0A9N9FU34_9GLOM</name>
<proteinExistence type="predicted"/>
<protein>
    <submittedName>
        <fullName evidence="1">3171_t:CDS:1</fullName>
    </submittedName>
</protein>
<dbReference type="AlphaFoldDB" id="A0A9N9FU34"/>
<comment type="caution">
    <text evidence="1">The sequence shown here is derived from an EMBL/GenBank/DDBJ whole genome shotgun (WGS) entry which is preliminary data.</text>
</comment>
<reference evidence="1" key="1">
    <citation type="submission" date="2021-06" db="EMBL/GenBank/DDBJ databases">
        <authorList>
            <person name="Kallberg Y."/>
            <person name="Tangrot J."/>
            <person name="Rosling A."/>
        </authorList>
    </citation>
    <scope>NUCLEOTIDE SEQUENCE</scope>
    <source>
        <strain evidence="1">AZ414A</strain>
    </source>
</reference>
<evidence type="ECO:0000313" key="1">
    <source>
        <dbReference type="EMBL" id="CAG8556391.1"/>
    </source>
</evidence>
<organism evidence="1 2">
    <name type="scientific">Diversispora eburnea</name>
    <dbReference type="NCBI Taxonomy" id="1213867"/>
    <lineage>
        <taxon>Eukaryota</taxon>
        <taxon>Fungi</taxon>
        <taxon>Fungi incertae sedis</taxon>
        <taxon>Mucoromycota</taxon>
        <taxon>Glomeromycotina</taxon>
        <taxon>Glomeromycetes</taxon>
        <taxon>Diversisporales</taxon>
        <taxon>Diversisporaceae</taxon>
        <taxon>Diversispora</taxon>
    </lineage>
</organism>
<accession>A0A9N9FU34</accession>
<evidence type="ECO:0000313" key="2">
    <source>
        <dbReference type="Proteomes" id="UP000789706"/>
    </source>
</evidence>
<dbReference type="OrthoDB" id="2412213at2759"/>
<sequence>MQFKSERRVGIYEGSGILQNIIQLESIIRYESDALSDDTKLRKEVKKFMEIIVDLLKDGVEVDDSLANDIPFSYYNV</sequence>
<dbReference type="Proteomes" id="UP000789706">
    <property type="component" value="Unassembled WGS sequence"/>
</dbReference>
<dbReference type="EMBL" id="CAJVPK010000877">
    <property type="protein sequence ID" value="CAG8556391.1"/>
    <property type="molecule type" value="Genomic_DNA"/>
</dbReference>
<keyword evidence="2" id="KW-1185">Reference proteome</keyword>